<proteinExistence type="predicted"/>
<reference evidence="3 4" key="1">
    <citation type="submission" date="2019-03" db="EMBL/GenBank/DDBJ databases">
        <title>First draft genome of Liparis tanakae, snailfish: a comprehensive survey of snailfish specific genes.</title>
        <authorList>
            <person name="Kim W."/>
            <person name="Song I."/>
            <person name="Jeong J.-H."/>
            <person name="Kim D."/>
            <person name="Kim S."/>
            <person name="Ryu S."/>
            <person name="Song J.Y."/>
            <person name="Lee S.K."/>
        </authorList>
    </citation>
    <scope>NUCLEOTIDE SEQUENCE [LARGE SCALE GENOMIC DNA]</scope>
    <source>
        <tissue evidence="3">Muscle</tissue>
    </source>
</reference>
<organism evidence="3 4">
    <name type="scientific">Liparis tanakae</name>
    <name type="common">Tanaka's snailfish</name>
    <dbReference type="NCBI Taxonomy" id="230148"/>
    <lineage>
        <taxon>Eukaryota</taxon>
        <taxon>Metazoa</taxon>
        <taxon>Chordata</taxon>
        <taxon>Craniata</taxon>
        <taxon>Vertebrata</taxon>
        <taxon>Euteleostomi</taxon>
        <taxon>Actinopterygii</taxon>
        <taxon>Neopterygii</taxon>
        <taxon>Teleostei</taxon>
        <taxon>Neoteleostei</taxon>
        <taxon>Acanthomorphata</taxon>
        <taxon>Eupercaria</taxon>
        <taxon>Perciformes</taxon>
        <taxon>Cottioidei</taxon>
        <taxon>Cottales</taxon>
        <taxon>Liparidae</taxon>
        <taxon>Liparis</taxon>
    </lineage>
</organism>
<comment type="caution">
    <text evidence="3">The sequence shown here is derived from an EMBL/GenBank/DDBJ whole genome shotgun (WGS) entry which is preliminary data.</text>
</comment>
<feature type="signal peptide" evidence="2">
    <location>
        <begin position="1"/>
        <end position="34"/>
    </location>
</feature>
<feature type="region of interest" description="Disordered" evidence="1">
    <location>
        <begin position="282"/>
        <end position="309"/>
    </location>
</feature>
<evidence type="ECO:0000256" key="1">
    <source>
        <dbReference type="SAM" id="MobiDB-lite"/>
    </source>
</evidence>
<name>A0A4Z2G4Z9_9TELE</name>
<dbReference type="EMBL" id="SRLO01000688">
    <property type="protein sequence ID" value="TNN48618.1"/>
    <property type="molecule type" value="Genomic_DNA"/>
</dbReference>
<dbReference type="AlphaFoldDB" id="A0A4Z2G4Z9"/>
<protein>
    <submittedName>
        <fullName evidence="3">Uncharacterized protein</fullName>
    </submittedName>
</protein>
<evidence type="ECO:0000256" key="2">
    <source>
        <dbReference type="SAM" id="SignalP"/>
    </source>
</evidence>
<feature type="region of interest" description="Disordered" evidence="1">
    <location>
        <begin position="117"/>
        <end position="146"/>
    </location>
</feature>
<dbReference type="Proteomes" id="UP000314294">
    <property type="component" value="Unassembled WGS sequence"/>
</dbReference>
<evidence type="ECO:0000313" key="4">
    <source>
        <dbReference type="Proteomes" id="UP000314294"/>
    </source>
</evidence>
<sequence length="330" mass="35975">MPESDSQSRTRWNGSRKNSSLPMILWKFLRMVLAAPWASRSKVYMWARLWTATQLDKFNFSIRNSPQKCFSCANRNLCEHDVAIRHTSCTLAVVTRICPVYMNWMMPSTVSGSGPVAELHSFSSTRPDRDSENCPPSSSVKYSEPADSTERWADKVCTLSPPELNTSVTSQYSPDFLCSFCLRESSEQWVEQVNSSASSGSPSPVSARCAPLLRSSGASAAAADIPRRGRCSRVSGTDDGEQAGGEARDEVLASTSTDDGVVRTGDGRPVIRSHHQAHLDELAGVSRQPKQQHSTADAAESRAARRPRVSIRTCVGTKANPALLLGPSPL</sequence>
<gene>
    <name evidence="3" type="ORF">EYF80_041156</name>
</gene>
<keyword evidence="2" id="KW-0732">Signal</keyword>
<evidence type="ECO:0000313" key="3">
    <source>
        <dbReference type="EMBL" id="TNN48618.1"/>
    </source>
</evidence>
<feature type="chain" id="PRO_5021291057" evidence="2">
    <location>
        <begin position="35"/>
        <end position="330"/>
    </location>
</feature>
<accession>A0A4Z2G4Z9</accession>
<feature type="region of interest" description="Disordered" evidence="1">
    <location>
        <begin position="217"/>
        <end position="249"/>
    </location>
</feature>
<keyword evidence="4" id="KW-1185">Reference proteome</keyword>